<organism evidence="1 2">
    <name type="scientific">Anabaenopsis circularis NIES-21</name>
    <dbReference type="NCBI Taxonomy" id="1085406"/>
    <lineage>
        <taxon>Bacteria</taxon>
        <taxon>Bacillati</taxon>
        <taxon>Cyanobacteriota</taxon>
        <taxon>Cyanophyceae</taxon>
        <taxon>Nostocales</taxon>
        <taxon>Nodulariaceae</taxon>
        <taxon>Anabaenopsis</taxon>
    </lineage>
</organism>
<evidence type="ECO:0000313" key="1">
    <source>
        <dbReference type="EMBL" id="BAY18197.1"/>
    </source>
</evidence>
<dbReference type="EMBL" id="AP018174">
    <property type="protein sequence ID" value="BAY18197.1"/>
    <property type="molecule type" value="Genomic_DNA"/>
</dbReference>
<accession>A0A1Z4GL18</accession>
<proteinExistence type="predicted"/>
<dbReference type="AlphaFoldDB" id="A0A1Z4GL18"/>
<reference evidence="1 2" key="1">
    <citation type="submission" date="2017-06" db="EMBL/GenBank/DDBJ databases">
        <title>Genome sequencing of cyanobaciteial culture collection at National Institute for Environmental Studies (NIES).</title>
        <authorList>
            <person name="Hirose Y."/>
            <person name="Shimura Y."/>
            <person name="Fujisawa T."/>
            <person name="Nakamura Y."/>
            <person name="Kawachi M."/>
        </authorList>
    </citation>
    <scope>NUCLEOTIDE SEQUENCE [LARGE SCALE GENOMIC DNA]</scope>
    <source>
        <strain evidence="1 2">NIES-21</strain>
    </source>
</reference>
<keyword evidence="2" id="KW-1185">Reference proteome</keyword>
<evidence type="ECO:0000313" key="2">
    <source>
        <dbReference type="Proteomes" id="UP000218287"/>
    </source>
</evidence>
<name>A0A1Z4GL18_9CYAN</name>
<sequence length="103" mass="11710">MSDIFSQIPPITLPEVIPKKLPQQKFSLGEWVRWFQVPNGDFGRIIGVIYTHQASCIATGLHYLVLLDKRSPSRDICPCDFAFEEDIEPLDQSSLEQLRGNHA</sequence>
<dbReference type="Proteomes" id="UP000218287">
    <property type="component" value="Chromosome"/>
</dbReference>
<gene>
    <name evidence="1" type="ORF">NIES21_40410</name>
</gene>
<protein>
    <submittedName>
        <fullName evidence="1">Uncharacterized protein</fullName>
    </submittedName>
</protein>